<organism evidence="1 2">
    <name type="scientific">Subdoligranulum variabile</name>
    <dbReference type="NCBI Taxonomy" id="214851"/>
    <lineage>
        <taxon>Bacteria</taxon>
        <taxon>Bacillati</taxon>
        <taxon>Bacillota</taxon>
        <taxon>Clostridia</taxon>
        <taxon>Eubacteriales</taxon>
        <taxon>Oscillospiraceae</taxon>
        <taxon>Subdoligranulum</taxon>
    </lineage>
</organism>
<evidence type="ECO:0000313" key="1">
    <source>
        <dbReference type="EMBL" id="MBS5331296.1"/>
    </source>
</evidence>
<accession>A0A943HI52</accession>
<proteinExistence type="predicted"/>
<dbReference type="EMBL" id="JAGZGG010000003">
    <property type="protein sequence ID" value="MBS5331296.1"/>
    <property type="molecule type" value="Genomic_DNA"/>
</dbReference>
<name>A0A943HI52_9FIRM</name>
<dbReference type="Proteomes" id="UP000759273">
    <property type="component" value="Unassembled WGS sequence"/>
</dbReference>
<dbReference type="SUPFAM" id="SSF160719">
    <property type="entry name" value="gpW/gp25-like"/>
    <property type="match status" value="1"/>
</dbReference>
<evidence type="ECO:0000313" key="2">
    <source>
        <dbReference type="Proteomes" id="UP000759273"/>
    </source>
</evidence>
<protein>
    <submittedName>
        <fullName evidence="1">Uncharacterized protein</fullName>
    </submittedName>
</protein>
<dbReference type="Gene3D" id="3.10.450.40">
    <property type="match status" value="1"/>
</dbReference>
<comment type="caution">
    <text evidence="1">The sequence shown here is derived from an EMBL/GenBank/DDBJ whole genome shotgun (WGS) entry which is preliminary data.</text>
</comment>
<gene>
    <name evidence="1" type="ORF">KHY36_02050</name>
</gene>
<sequence length="106" mass="11680">MSYLVSALPDDELLLNCTDTVTSVLQNIKCIIQTRKGDIPLHRGIGLTGSWIDKPITVAPTLMVADLKEAIEEGEPRAEFVQATFEINPNDPAHLIPTVEVNIRDE</sequence>
<reference evidence="1" key="1">
    <citation type="submission" date="2021-02" db="EMBL/GenBank/DDBJ databases">
        <title>Infant gut strain persistence is associated with maternal origin, phylogeny, and functional potential including surface adhesion and iron acquisition.</title>
        <authorList>
            <person name="Lou Y.C."/>
        </authorList>
    </citation>
    <scope>NUCLEOTIDE SEQUENCE</scope>
    <source>
        <strain evidence="1">L3_101_000M1_dasL3_101_000M1_concoct_87</strain>
    </source>
</reference>
<dbReference type="AlphaFoldDB" id="A0A943HI52"/>